<accession>A0A9P4IEV3</accession>
<dbReference type="Proteomes" id="UP000799772">
    <property type="component" value="Unassembled WGS sequence"/>
</dbReference>
<keyword evidence="3" id="KW-1133">Transmembrane helix</keyword>
<dbReference type="InterPro" id="IPR050327">
    <property type="entry name" value="Proton-linked_MCT"/>
</dbReference>
<keyword evidence="3" id="KW-0472">Membrane</keyword>
<dbReference type="InterPro" id="IPR036259">
    <property type="entry name" value="MFS_trans_sf"/>
</dbReference>
<dbReference type="OrthoDB" id="2213137at2759"/>
<organism evidence="4 5">
    <name type="scientific">Rhizodiscina lignyota</name>
    <dbReference type="NCBI Taxonomy" id="1504668"/>
    <lineage>
        <taxon>Eukaryota</taxon>
        <taxon>Fungi</taxon>
        <taxon>Dikarya</taxon>
        <taxon>Ascomycota</taxon>
        <taxon>Pezizomycotina</taxon>
        <taxon>Dothideomycetes</taxon>
        <taxon>Pleosporomycetidae</taxon>
        <taxon>Aulographales</taxon>
        <taxon>Rhizodiscinaceae</taxon>
        <taxon>Rhizodiscina</taxon>
    </lineage>
</organism>
<dbReference type="AlphaFoldDB" id="A0A9P4IEV3"/>
<dbReference type="GO" id="GO:0016020">
    <property type="term" value="C:membrane"/>
    <property type="evidence" value="ECO:0007669"/>
    <property type="project" value="UniProtKB-SubCell"/>
</dbReference>
<proteinExistence type="inferred from homology"/>
<protein>
    <submittedName>
        <fullName evidence="4">MFS general substrate transporter</fullName>
    </submittedName>
</protein>
<dbReference type="PANTHER" id="PTHR11360:SF287">
    <property type="entry name" value="MFS MONOCARBOXYLATE TRANSPORTER"/>
    <property type="match status" value="1"/>
</dbReference>
<name>A0A9P4IEV3_9PEZI</name>
<feature type="transmembrane region" description="Helical" evidence="3">
    <location>
        <begin position="327"/>
        <end position="350"/>
    </location>
</feature>
<comment type="similarity">
    <text evidence="2">Belongs to the major facilitator superfamily. Monocarboxylate porter (TC 2.A.1.13) family.</text>
</comment>
<evidence type="ECO:0000256" key="2">
    <source>
        <dbReference type="ARBA" id="ARBA00006727"/>
    </source>
</evidence>
<feature type="transmembrane region" description="Helical" evidence="3">
    <location>
        <begin position="43"/>
        <end position="68"/>
    </location>
</feature>
<feature type="transmembrane region" description="Helical" evidence="3">
    <location>
        <begin position="101"/>
        <end position="119"/>
    </location>
</feature>
<feature type="transmembrane region" description="Helical" evidence="3">
    <location>
        <begin position="302"/>
        <end position="321"/>
    </location>
</feature>
<feature type="transmembrane region" description="Helical" evidence="3">
    <location>
        <begin position="191"/>
        <end position="210"/>
    </location>
</feature>
<evidence type="ECO:0000256" key="1">
    <source>
        <dbReference type="ARBA" id="ARBA00004141"/>
    </source>
</evidence>
<dbReference type="Pfam" id="PF07690">
    <property type="entry name" value="MFS_1"/>
    <property type="match status" value="1"/>
</dbReference>
<feature type="transmembrane region" description="Helical" evidence="3">
    <location>
        <begin position="274"/>
        <end position="295"/>
    </location>
</feature>
<comment type="caution">
    <text evidence="4">The sequence shown here is derived from an EMBL/GenBank/DDBJ whole genome shotgun (WGS) entry which is preliminary data.</text>
</comment>
<gene>
    <name evidence="4" type="ORF">NA57DRAFT_54372</name>
</gene>
<dbReference type="Gene3D" id="1.20.1250.20">
    <property type="entry name" value="MFS general substrate transporter like domains"/>
    <property type="match status" value="2"/>
</dbReference>
<reference evidence="4" key="1">
    <citation type="journal article" date="2020" name="Stud. Mycol.">
        <title>101 Dothideomycetes genomes: a test case for predicting lifestyles and emergence of pathogens.</title>
        <authorList>
            <person name="Haridas S."/>
            <person name="Albert R."/>
            <person name="Binder M."/>
            <person name="Bloem J."/>
            <person name="Labutti K."/>
            <person name="Salamov A."/>
            <person name="Andreopoulos B."/>
            <person name="Baker S."/>
            <person name="Barry K."/>
            <person name="Bills G."/>
            <person name="Bluhm B."/>
            <person name="Cannon C."/>
            <person name="Castanera R."/>
            <person name="Culley D."/>
            <person name="Daum C."/>
            <person name="Ezra D."/>
            <person name="Gonzalez J."/>
            <person name="Henrissat B."/>
            <person name="Kuo A."/>
            <person name="Liang C."/>
            <person name="Lipzen A."/>
            <person name="Lutzoni F."/>
            <person name="Magnuson J."/>
            <person name="Mondo S."/>
            <person name="Nolan M."/>
            <person name="Ohm R."/>
            <person name="Pangilinan J."/>
            <person name="Park H.-J."/>
            <person name="Ramirez L."/>
            <person name="Alfaro M."/>
            <person name="Sun H."/>
            <person name="Tritt A."/>
            <person name="Yoshinaga Y."/>
            <person name="Zwiers L.-H."/>
            <person name="Turgeon B."/>
            <person name="Goodwin S."/>
            <person name="Spatafora J."/>
            <person name="Crous P."/>
            <person name="Grigoriev I."/>
        </authorList>
    </citation>
    <scope>NUCLEOTIDE SEQUENCE</scope>
    <source>
        <strain evidence="4">CBS 133067</strain>
    </source>
</reference>
<dbReference type="InterPro" id="IPR011701">
    <property type="entry name" value="MFS"/>
</dbReference>
<evidence type="ECO:0000313" key="5">
    <source>
        <dbReference type="Proteomes" id="UP000799772"/>
    </source>
</evidence>
<dbReference type="GO" id="GO:0022857">
    <property type="term" value="F:transmembrane transporter activity"/>
    <property type="evidence" value="ECO:0007669"/>
    <property type="project" value="InterPro"/>
</dbReference>
<keyword evidence="3" id="KW-0812">Transmembrane</keyword>
<feature type="transmembrane region" description="Helical" evidence="3">
    <location>
        <begin position="230"/>
        <end position="254"/>
    </location>
</feature>
<feature type="transmembrane region" description="Helical" evidence="3">
    <location>
        <begin position="362"/>
        <end position="383"/>
    </location>
</feature>
<sequence length="432" mass="47484">MASSETGIANEAPIELQFIDNPTWHTEQPRQEFSLPPADRGKAAWLFLMTCFFVECFIWGFPFSYGILQEYYSTHEPFVSKPSGVAAIGTTALRWPSHRRYNCFVGVAVVSLSLIASSFSQAVWQLILTQGVGYAVGAMLLYDPILLFLHEWFVQRKGLAFGVMWAGTGASGIFIPYFLAWGLDRYGFRTILRAWGVACFVFLAPMMLLVKPRIPLTLSSSETTMRRFDWRFVLTPAFIIFQIQNIFQGMGYFIPGIYLPSYAHSLGMSKSATTATIALLNSMGVFGCISAGLLIDRLHVATVQVVFALGSALSVFFLWGFSVSVPLLLVFSAAYGFFAFPYTTMYTGVMKEVRRQCPGAEFGLLMGLLSAGRGIGSVVSGPLSEALLKRMDAADDATTGYDSDYVNLIIFTGTCVALGGCFGFGAKRIGWL</sequence>
<dbReference type="EMBL" id="ML978124">
    <property type="protein sequence ID" value="KAF2100280.1"/>
    <property type="molecule type" value="Genomic_DNA"/>
</dbReference>
<dbReference type="PANTHER" id="PTHR11360">
    <property type="entry name" value="MONOCARBOXYLATE TRANSPORTER"/>
    <property type="match status" value="1"/>
</dbReference>
<feature type="transmembrane region" description="Helical" evidence="3">
    <location>
        <begin position="131"/>
        <end position="149"/>
    </location>
</feature>
<feature type="transmembrane region" description="Helical" evidence="3">
    <location>
        <begin position="405"/>
        <end position="426"/>
    </location>
</feature>
<dbReference type="SUPFAM" id="SSF103473">
    <property type="entry name" value="MFS general substrate transporter"/>
    <property type="match status" value="1"/>
</dbReference>
<evidence type="ECO:0000256" key="3">
    <source>
        <dbReference type="SAM" id="Phobius"/>
    </source>
</evidence>
<evidence type="ECO:0000313" key="4">
    <source>
        <dbReference type="EMBL" id="KAF2100280.1"/>
    </source>
</evidence>
<feature type="transmembrane region" description="Helical" evidence="3">
    <location>
        <begin position="158"/>
        <end position="179"/>
    </location>
</feature>
<keyword evidence="5" id="KW-1185">Reference proteome</keyword>
<comment type="subcellular location">
    <subcellularLocation>
        <location evidence="1">Membrane</location>
        <topology evidence="1">Multi-pass membrane protein</topology>
    </subcellularLocation>
</comment>